<dbReference type="FunFam" id="2.40.50.120:FF:000001">
    <property type="entry name" value="Netrin 1"/>
    <property type="match status" value="1"/>
</dbReference>
<dbReference type="SUPFAM" id="SSF57196">
    <property type="entry name" value="EGF/Laminin"/>
    <property type="match status" value="3"/>
</dbReference>
<dbReference type="CDD" id="cd03579">
    <property type="entry name" value="NTR_netrin-1_like"/>
    <property type="match status" value="1"/>
</dbReference>
<feature type="disulfide bond" evidence="8">
    <location>
        <begin position="549"/>
        <end position="561"/>
    </location>
</feature>
<evidence type="ECO:0000256" key="9">
    <source>
        <dbReference type="SAM" id="MobiDB-lite"/>
    </source>
</evidence>
<evidence type="ECO:0000256" key="2">
    <source>
        <dbReference type="ARBA" id="ARBA00022525"/>
    </source>
</evidence>
<evidence type="ECO:0000256" key="3">
    <source>
        <dbReference type="ARBA" id="ARBA00022729"/>
    </source>
</evidence>
<feature type="domain" description="Laminin N-terminal" evidence="13">
    <location>
        <begin position="53"/>
        <end position="272"/>
    </location>
</feature>
<feature type="chain" id="PRO_5044646629" evidence="10">
    <location>
        <begin position="30"/>
        <end position="896"/>
    </location>
</feature>
<dbReference type="GO" id="GO:0009887">
    <property type="term" value="P:animal organ morphogenesis"/>
    <property type="evidence" value="ECO:0007669"/>
    <property type="project" value="TreeGrafter"/>
</dbReference>
<feature type="compositionally biased region" description="Polar residues" evidence="9">
    <location>
        <begin position="848"/>
        <end position="872"/>
    </location>
</feature>
<dbReference type="SMART" id="SM00180">
    <property type="entry name" value="EGF_Lam"/>
    <property type="match status" value="3"/>
</dbReference>
<keyword evidence="2" id="KW-0964">Secreted</keyword>
<accession>A0A6P3W6X5</accession>
<dbReference type="InterPro" id="IPR008993">
    <property type="entry name" value="TIMP-like_OB-fold"/>
</dbReference>
<feature type="disulfide bond" evidence="8">
    <location>
        <begin position="570"/>
        <end position="579"/>
    </location>
</feature>
<dbReference type="Gene3D" id="2.10.25.10">
    <property type="entry name" value="Laminin"/>
    <property type="match status" value="2"/>
</dbReference>
<keyword evidence="7 8" id="KW-0424">Laminin EGF-like domain</keyword>
<evidence type="ECO:0000313" key="14">
    <source>
        <dbReference type="Proteomes" id="UP000515152"/>
    </source>
</evidence>
<feature type="compositionally biased region" description="Basic residues" evidence="9">
    <location>
        <begin position="343"/>
        <end position="353"/>
    </location>
</feature>
<evidence type="ECO:0000256" key="6">
    <source>
        <dbReference type="ARBA" id="ARBA00023180"/>
    </source>
</evidence>
<dbReference type="Pfam" id="PF00053">
    <property type="entry name" value="EGF_laminin"/>
    <property type="match status" value="1"/>
</dbReference>
<evidence type="ECO:0000259" key="11">
    <source>
        <dbReference type="PROSITE" id="PS50027"/>
    </source>
</evidence>
<dbReference type="GeneTree" id="ENSGT00940000166316"/>
<feature type="domain" description="Laminin EGF-like" evidence="11">
    <location>
        <begin position="549"/>
        <end position="598"/>
    </location>
</feature>
<dbReference type="GeneID" id="105907187"/>
<dbReference type="CTD" id="126147"/>
<sequence>MLTPHSPPSPPLLFHLLLFSVFLPPSLLSSSPPSHSPLRWTSPHDPCYHLDGRPRHCLSEFINAAYGTPVMASHPSRGGPERNVSSLTDLHNPHNLTCLSGEPWDGDWTISIPLGRRFEITYISLQFCQQGELSEGLSISILKSMDYGHSWRPLQYYSSDCQATFGQPPQTVALTRHQETEPLCSDPRPLQKHRGGAVLAFSTLDGRPSAADLDVSPVLQDWVTATDIRVVFHKPQARAAGKQEAGKGEGGSTRGVLRWRAGSRSDGVAQGESDRGGGLPLGAEEKDLIKIEVESLKENRRGERTEKAPRRNGSNKSPSQEETQNTTRKEGDAMATGTPSSSRKGKGRGRKKESLRWKPCQGGGCDWALEGQEKSSKSQELRRRRNHGEGRGSHLRQRDGASLHLTPSSLSAAPVRPPVSLSDLQVGGRCKCNGHASRCRRDNQGQAVCQCEHHTAGPDCDLCKPFHYDRPWQRATPSQPHPCVPCECNGHSTKCRFSMEVYQQSGRQSGGVCLKCRHHTSGRHCQFCQNGYTRDQSKPHSHRKACQPCQCHPLGAVGRWCNQSTGQCLCREGVTGQRCNRCAPGYKQGRSPLRPCLKIQDAVAPTPVYQPQYSRAEECQSYCHPSSLKVRMNLETFCLKDYVLKVQVKGMERSGPWWQFSIWVQSVFRVGSSRVRRGQQALWVPDRDLGCGCPALQVGRTFLLIGAEEGGRNWAPGEHRLVADRSTIALHWREHWSPKLRGFRGQDKKGKCLEVARENSTARSRHTHTSAEEYTPPHLEERPQAGTHTPPHTSPHRADAHTARQRTPHGTHNHKSQHTHHTDGHQRHTHRTHHDGHDEGHKTADGPQETTSSQFTQNSMQDTDNAQSTPTPASLDEKRHLFSTACPTLPPYDNPV</sequence>
<dbReference type="InterPro" id="IPR050440">
    <property type="entry name" value="Laminin/Netrin_ECM"/>
</dbReference>
<gene>
    <name evidence="15 16" type="primary">ntn5</name>
</gene>
<dbReference type="FunFam" id="2.10.25.10:FF:000048">
    <property type="entry name" value="Netrin 3"/>
    <property type="match status" value="1"/>
</dbReference>
<dbReference type="PROSITE" id="PS51117">
    <property type="entry name" value="LAMININ_NTER"/>
    <property type="match status" value="1"/>
</dbReference>
<feature type="disulfide bond" evidence="8">
    <location>
        <begin position="432"/>
        <end position="449"/>
    </location>
</feature>
<feature type="region of interest" description="Disordered" evidence="9">
    <location>
        <begin position="756"/>
        <end position="877"/>
    </location>
</feature>
<feature type="disulfide bond" evidence="8">
    <location>
        <begin position="516"/>
        <end position="525"/>
    </location>
</feature>
<dbReference type="GO" id="GO:0005604">
    <property type="term" value="C:basement membrane"/>
    <property type="evidence" value="ECO:0007669"/>
    <property type="project" value="TreeGrafter"/>
</dbReference>
<dbReference type="Gene3D" id="2.60.120.260">
    <property type="entry name" value="Galactose-binding domain-like"/>
    <property type="match status" value="2"/>
</dbReference>
<comment type="caution">
    <text evidence="8">Lacks conserved residue(s) required for the propagation of feature annotation.</text>
</comment>
<dbReference type="GO" id="GO:0009888">
    <property type="term" value="P:tissue development"/>
    <property type="evidence" value="ECO:0007669"/>
    <property type="project" value="TreeGrafter"/>
</dbReference>
<dbReference type="CDD" id="cd00055">
    <property type="entry name" value="EGF_Lam"/>
    <property type="match status" value="3"/>
</dbReference>
<dbReference type="KEGG" id="char:105907187"/>
<dbReference type="GO" id="GO:0008045">
    <property type="term" value="P:motor neuron axon guidance"/>
    <property type="evidence" value="ECO:0007669"/>
    <property type="project" value="TreeGrafter"/>
</dbReference>
<feature type="disulfide bond" evidence="8">
    <location>
        <begin position="551"/>
        <end position="568"/>
    </location>
</feature>
<dbReference type="GO" id="GO:0005576">
    <property type="term" value="C:extracellular region"/>
    <property type="evidence" value="ECO:0007669"/>
    <property type="project" value="UniProtKB-SubCell"/>
</dbReference>
<feature type="domain" description="Laminin EGF-like" evidence="11">
    <location>
        <begin position="486"/>
        <end position="548"/>
    </location>
</feature>
<dbReference type="OrthoDB" id="5984158at2759"/>
<dbReference type="Pfam" id="PF00055">
    <property type="entry name" value="Laminin_N"/>
    <property type="match status" value="1"/>
</dbReference>
<dbReference type="PROSITE" id="PS01248">
    <property type="entry name" value="EGF_LAM_1"/>
    <property type="match status" value="1"/>
</dbReference>
<feature type="compositionally biased region" description="Basic and acidic residues" evidence="9">
    <location>
        <begin position="283"/>
        <end position="309"/>
    </location>
</feature>
<dbReference type="Gene3D" id="2.40.50.120">
    <property type="match status" value="1"/>
</dbReference>
<name>A0A6P3W6X5_CLUHA</name>
<dbReference type="InterPro" id="IPR056863">
    <property type="entry name" value="LMN_ATRN_NET-like_EGF"/>
</dbReference>
<feature type="disulfide bond" evidence="8">
    <location>
        <begin position="451"/>
        <end position="460"/>
    </location>
</feature>
<feature type="disulfide bond" evidence="8">
    <location>
        <begin position="582"/>
        <end position="596"/>
    </location>
</feature>
<evidence type="ECO:0000259" key="12">
    <source>
        <dbReference type="PROSITE" id="PS50189"/>
    </source>
</evidence>
<dbReference type="SMART" id="SM00136">
    <property type="entry name" value="LamNT"/>
    <property type="match status" value="1"/>
</dbReference>
<evidence type="ECO:0000256" key="7">
    <source>
        <dbReference type="ARBA" id="ARBA00023292"/>
    </source>
</evidence>
<evidence type="ECO:0000256" key="4">
    <source>
        <dbReference type="ARBA" id="ARBA00022737"/>
    </source>
</evidence>
<dbReference type="Pfam" id="PF01759">
    <property type="entry name" value="NTR"/>
    <property type="match status" value="1"/>
</dbReference>
<feature type="region of interest" description="Disordered" evidence="9">
    <location>
        <begin position="237"/>
        <end position="400"/>
    </location>
</feature>
<dbReference type="Pfam" id="PF24973">
    <property type="entry name" value="EGF_LMN_ATRN"/>
    <property type="match status" value="2"/>
</dbReference>
<dbReference type="InterPro" id="IPR008211">
    <property type="entry name" value="Laminin_N"/>
</dbReference>
<feature type="compositionally biased region" description="Basic residues" evidence="9">
    <location>
        <begin position="803"/>
        <end position="819"/>
    </location>
</feature>
<dbReference type="RefSeq" id="XP_042566382.1">
    <property type="nucleotide sequence ID" value="XM_042710448.1"/>
</dbReference>
<reference evidence="15 16" key="1">
    <citation type="submission" date="2025-04" db="UniProtKB">
        <authorList>
            <consortium name="RefSeq"/>
        </authorList>
    </citation>
    <scope>IDENTIFICATION</scope>
</reference>
<dbReference type="InterPro" id="IPR002049">
    <property type="entry name" value="LE_dom"/>
</dbReference>
<protein>
    <submittedName>
        <fullName evidence="15 16">Netrin-3</fullName>
    </submittedName>
</protein>
<feature type="compositionally biased region" description="Basic and acidic residues" evidence="9">
    <location>
        <begin position="835"/>
        <end position="844"/>
    </location>
</feature>
<feature type="domain" description="Laminin EGF-like" evidence="11">
    <location>
        <begin position="430"/>
        <end position="485"/>
    </location>
</feature>
<dbReference type="SUPFAM" id="SSF50242">
    <property type="entry name" value="TIMP-like"/>
    <property type="match status" value="1"/>
</dbReference>
<evidence type="ECO:0000256" key="5">
    <source>
        <dbReference type="ARBA" id="ARBA00023157"/>
    </source>
</evidence>
<keyword evidence="14" id="KW-1185">Reference proteome</keyword>
<dbReference type="InterPro" id="IPR001134">
    <property type="entry name" value="Netrin_domain"/>
</dbReference>
<dbReference type="Proteomes" id="UP000515152">
    <property type="component" value="Chromosome 18"/>
</dbReference>
<feature type="compositionally biased region" description="Polar residues" evidence="9">
    <location>
        <begin position="312"/>
        <end position="326"/>
    </location>
</feature>
<dbReference type="PANTHER" id="PTHR10574:SF383">
    <property type="entry name" value="NETRIN 5"/>
    <property type="match status" value="1"/>
</dbReference>
<evidence type="ECO:0000256" key="10">
    <source>
        <dbReference type="SAM" id="SignalP"/>
    </source>
</evidence>
<dbReference type="FunFam" id="2.10.25.10:FF:000081">
    <property type="entry name" value="Netrin 1"/>
    <property type="match status" value="1"/>
</dbReference>
<evidence type="ECO:0000259" key="13">
    <source>
        <dbReference type="PROSITE" id="PS51117"/>
    </source>
</evidence>
<evidence type="ECO:0000313" key="15">
    <source>
        <dbReference type="RefSeq" id="XP_012690926.3"/>
    </source>
</evidence>
<keyword evidence="5 8" id="KW-1015">Disulfide bond</keyword>
<evidence type="ECO:0000256" key="1">
    <source>
        <dbReference type="ARBA" id="ARBA00004613"/>
    </source>
</evidence>
<feature type="signal peptide" evidence="10">
    <location>
        <begin position="1"/>
        <end position="29"/>
    </location>
</feature>
<dbReference type="GO" id="GO:0016358">
    <property type="term" value="P:dendrite development"/>
    <property type="evidence" value="ECO:0007669"/>
    <property type="project" value="TreeGrafter"/>
</dbReference>
<keyword evidence="3 10" id="KW-0732">Signal</keyword>
<feature type="compositionally biased region" description="Basic and acidic residues" evidence="9">
    <location>
        <begin position="371"/>
        <end position="400"/>
    </location>
</feature>
<dbReference type="InterPro" id="IPR018933">
    <property type="entry name" value="Netrin_module_non-TIMP"/>
</dbReference>
<dbReference type="SMART" id="SM00643">
    <property type="entry name" value="C345C"/>
    <property type="match status" value="1"/>
</dbReference>
<dbReference type="RefSeq" id="XP_012690926.3">
    <property type="nucleotide sequence ID" value="XM_012835472.3"/>
</dbReference>
<keyword evidence="6" id="KW-0325">Glycoprotein</keyword>
<evidence type="ECO:0000313" key="16">
    <source>
        <dbReference type="RefSeq" id="XP_042566382.1"/>
    </source>
</evidence>
<feature type="domain" description="NTR" evidence="12">
    <location>
        <begin position="619"/>
        <end position="752"/>
    </location>
</feature>
<organism evidence="14 15">
    <name type="scientific">Clupea harengus</name>
    <name type="common">Atlantic herring</name>
    <dbReference type="NCBI Taxonomy" id="7950"/>
    <lineage>
        <taxon>Eukaryota</taxon>
        <taxon>Metazoa</taxon>
        <taxon>Chordata</taxon>
        <taxon>Craniata</taxon>
        <taxon>Vertebrata</taxon>
        <taxon>Euteleostomi</taxon>
        <taxon>Actinopterygii</taxon>
        <taxon>Neopterygii</taxon>
        <taxon>Teleostei</taxon>
        <taxon>Clupei</taxon>
        <taxon>Clupeiformes</taxon>
        <taxon>Clupeoidei</taxon>
        <taxon>Clupeidae</taxon>
        <taxon>Clupea</taxon>
    </lineage>
</organism>
<dbReference type="AlphaFoldDB" id="A0A6P3W6X5"/>
<keyword evidence="4" id="KW-0677">Repeat</keyword>
<comment type="subcellular location">
    <subcellularLocation>
        <location evidence="1">Secreted</location>
    </subcellularLocation>
</comment>
<dbReference type="PANTHER" id="PTHR10574">
    <property type="entry name" value="NETRIN/LAMININ-RELATED"/>
    <property type="match status" value="1"/>
</dbReference>
<dbReference type="PROSITE" id="PS50027">
    <property type="entry name" value="EGF_LAM_2"/>
    <property type="match status" value="3"/>
</dbReference>
<proteinExistence type="predicted"/>
<evidence type="ECO:0000256" key="8">
    <source>
        <dbReference type="PROSITE-ProRule" id="PRU00460"/>
    </source>
</evidence>
<dbReference type="FunFam" id="2.60.120.260:FF:000217">
    <property type="entry name" value="Netrin 5"/>
    <property type="match status" value="1"/>
</dbReference>
<dbReference type="PROSITE" id="PS50189">
    <property type="entry name" value="NTR"/>
    <property type="match status" value="1"/>
</dbReference>